<dbReference type="GO" id="GO:0035251">
    <property type="term" value="F:UDP-glucosyltransferase activity"/>
    <property type="evidence" value="ECO:0007669"/>
    <property type="project" value="TreeGrafter"/>
</dbReference>
<reference evidence="6 7" key="1">
    <citation type="journal article" date="2016" name="DNA Res.">
        <title>The draft genome of MD-2 pineapple using hybrid error correction of long reads.</title>
        <authorList>
            <person name="Redwan R.M."/>
            <person name="Saidin A."/>
            <person name="Kumar S.V."/>
        </authorList>
    </citation>
    <scope>NUCLEOTIDE SEQUENCE [LARGE SCALE GENOMIC DNA]</scope>
    <source>
        <strain evidence="7">cv. MD2</strain>
        <tissue evidence="6">Leaf</tissue>
    </source>
</reference>
<dbReference type="EMBL" id="LSRQ01004444">
    <property type="protein sequence ID" value="OAY69337.1"/>
    <property type="molecule type" value="Genomic_DNA"/>
</dbReference>
<feature type="compositionally biased region" description="Basic and acidic residues" evidence="5">
    <location>
        <begin position="507"/>
        <end position="522"/>
    </location>
</feature>
<dbReference type="Gene3D" id="3.40.50.2000">
    <property type="entry name" value="Glycogen Phosphorylase B"/>
    <property type="match status" value="2"/>
</dbReference>
<evidence type="ECO:0000256" key="3">
    <source>
        <dbReference type="RuleBase" id="RU003718"/>
    </source>
</evidence>
<keyword evidence="3" id="KW-0328">Glycosyltransferase</keyword>
<sequence>MEMGGVGNDDHSSGGGDHGGGDGREHVVMFPFMAKGHTVPVIHLAAALSRRGLRVTILTTPANAPFLRRSLPRLRSTDHLPPDLYPDLYPAFLRATALLRAPLRRLLLQLVADSSSSSPRPLCFVADFLLSWSLPIARGLGVPALVFHGMSVFSMAMCKSIFSALVTPPSPSSSSAFAAAINGGDEVPFTVPGDPRSLLFAPSEVPSEVRNPANPEDPVTRFLVEEIGPAERPASWGVLVNSFAELDREYVDLFEGFYRGGGGGARAWLVGPMSLLAARVNAEEEEDPTDHDPEGCLAWLDEHRPGEAVYVAFGTQAHVADAQLDEAAHGLVGSGHPFLWAVRSETWAPPAPLAAQIQSRGKIVRGWAPQNAILGHVAVGGFVTHCGWNSVLESLSAGKPMLAWPMIAEQVLNAKHLVEILGAGVRVRDIMSDGIVTRDEVAAGVREVMGGGGERGQRARARAVELRDAAAAAVAEGGTSWVALENLLQELRKIKNYETASSNTENSMKDDVERRTKEEESQQHGVQIV</sequence>
<dbReference type="PANTHER" id="PTHR48047:SF236">
    <property type="entry name" value="UDP-GLYCOSYLTRANSFERASE 90A1"/>
    <property type="match status" value="1"/>
</dbReference>
<accession>A0A199UWZ3</accession>
<dbReference type="InterPro" id="IPR035595">
    <property type="entry name" value="UDP_glycos_trans_CS"/>
</dbReference>
<dbReference type="InterPro" id="IPR002213">
    <property type="entry name" value="UDP_glucos_trans"/>
</dbReference>
<keyword evidence="2 3" id="KW-0808">Transferase</keyword>
<feature type="compositionally biased region" description="Gly residues" evidence="5">
    <location>
        <begin position="1"/>
        <end position="18"/>
    </location>
</feature>
<proteinExistence type="inferred from homology"/>
<dbReference type="AlphaFoldDB" id="A0A199UWZ3"/>
<comment type="caution">
    <text evidence="6">The sequence shown here is derived from an EMBL/GenBank/DDBJ whole genome shotgun (WGS) entry which is preliminary data.</text>
</comment>
<dbReference type="Proteomes" id="UP000092600">
    <property type="component" value="Unassembled WGS sequence"/>
</dbReference>
<dbReference type="EC" id="2.4.1.-" evidence="4"/>
<dbReference type="FunFam" id="3.40.50.2000:FF:000060">
    <property type="entry name" value="Glycosyltransferase"/>
    <property type="match status" value="1"/>
</dbReference>
<organism evidence="6 7">
    <name type="scientific">Ananas comosus</name>
    <name type="common">Pineapple</name>
    <name type="synonym">Ananas ananas</name>
    <dbReference type="NCBI Taxonomy" id="4615"/>
    <lineage>
        <taxon>Eukaryota</taxon>
        <taxon>Viridiplantae</taxon>
        <taxon>Streptophyta</taxon>
        <taxon>Embryophyta</taxon>
        <taxon>Tracheophyta</taxon>
        <taxon>Spermatophyta</taxon>
        <taxon>Magnoliopsida</taxon>
        <taxon>Liliopsida</taxon>
        <taxon>Poales</taxon>
        <taxon>Bromeliaceae</taxon>
        <taxon>Bromelioideae</taxon>
        <taxon>Ananas</taxon>
    </lineage>
</organism>
<feature type="region of interest" description="Disordered" evidence="5">
    <location>
        <begin position="498"/>
        <end position="529"/>
    </location>
</feature>
<evidence type="ECO:0000256" key="1">
    <source>
        <dbReference type="ARBA" id="ARBA00009995"/>
    </source>
</evidence>
<dbReference type="Pfam" id="PF00201">
    <property type="entry name" value="UDPGT"/>
    <property type="match status" value="1"/>
</dbReference>
<dbReference type="CDD" id="cd03784">
    <property type="entry name" value="GT1_Gtf-like"/>
    <property type="match status" value="1"/>
</dbReference>
<dbReference type="STRING" id="4615.A0A199UWZ3"/>
<evidence type="ECO:0000256" key="5">
    <source>
        <dbReference type="SAM" id="MobiDB-lite"/>
    </source>
</evidence>
<comment type="similarity">
    <text evidence="1 3">Belongs to the UDP-glycosyltransferase family.</text>
</comment>
<evidence type="ECO:0000256" key="2">
    <source>
        <dbReference type="ARBA" id="ARBA00022679"/>
    </source>
</evidence>
<dbReference type="SUPFAM" id="SSF53756">
    <property type="entry name" value="UDP-Glycosyltransferase/glycogen phosphorylase"/>
    <property type="match status" value="1"/>
</dbReference>
<dbReference type="PROSITE" id="PS00375">
    <property type="entry name" value="UDPGT"/>
    <property type="match status" value="1"/>
</dbReference>
<gene>
    <name evidence="6" type="ORF">ACMD2_00951</name>
</gene>
<protein>
    <recommendedName>
        <fullName evidence="4">Glycosyltransferase</fullName>
        <ecNumber evidence="4">2.4.1.-</ecNumber>
    </recommendedName>
</protein>
<evidence type="ECO:0000256" key="4">
    <source>
        <dbReference type="RuleBase" id="RU362057"/>
    </source>
</evidence>
<evidence type="ECO:0000313" key="7">
    <source>
        <dbReference type="Proteomes" id="UP000092600"/>
    </source>
</evidence>
<dbReference type="PANTHER" id="PTHR48047">
    <property type="entry name" value="GLYCOSYLTRANSFERASE"/>
    <property type="match status" value="1"/>
</dbReference>
<feature type="region of interest" description="Disordered" evidence="5">
    <location>
        <begin position="1"/>
        <end position="21"/>
    </location>
</feature>
<evidence type="ECO:0000313" key="6">
    <source>
        <dbReference type="EMBL" id="OAY69337.1"/>
    </source>
</evidence>
<name>A0A199UWZ3_ANACO</name>